<dbReference type="AlphaFoldDB" id="A0A1D3D718"/>
<dbReference type="Proteomes" id="UP000095192">
    <property type="component" value="Unassembled WGS sequence"/>
</dbReference>
<dbReference type="GO" id="GO:0010468">
    <property type="term" value="P:regulation of gene expression"/>
    <property type="evidence" value="ECO:0007669"/>
    <property type="project" value="TreeGrafter"/>
</dbReference>
<keyword evidence="2" id="KW-1185">Reference proteome</keyword>
<dbReference type="PROSITE" id="PS50118">
    <property type="entry name" value="HMG_BOX_2"/>
    <property type="match status" value="1"/>
</dbReference>
<evidence type="ECO:0000313" key="2">
    <source>
        <dbReference type="Proteomes" id="UP000095192"/>
    </source>
</evidence>
<dbReference type="InterPro" id="IPR036910">
    <property type="entry name" value="HMG_box_dom_sf"/>
</dbReference>
<organism evidence="1 2">
    <name type="scientific">Cyclospora cayetanensis</name>
    <dbReference type="NCBI Taxonomy" id="88456"/>
    <lineage>
        <taxon>Eukaryota</taxon>
        <taxon>Sar</taxon>
        <taxon>Alveolata</taxon>
        <taxon>Apicomplexa</taxon>
        <taxon>Conoidasida</taxon>
        <taxon>Coccidia</taxon>
        <taxon>Eucoccidiorida</taxon>
        <taxon>Eimeriorina</taxon>
        <taxon>Eimeriidae</taxon>
        <taxon>Cyclospora</taxon>
    </lineage>
</organism>
<comment type="caution">
    <text evidence="1">The sequence shown here is derived from an EMBL/GenBank/DDBJ whole genome shotgun (WGS) entry which is preliminary data.</text>
</comment>
<gene>
    <name evidence="1" type="ORF">cyc_06276</name>
</gene>
<dbReference type="Gene3D" id="1.10.30.10">
    <property type="entry name" value="High mobility group box domain"/>
    <property type="match status" value="1"/>
</dbReference>
<dbReference type="GeneID" id="34622474"/>
<dbReference type="SUPFAM" id="SSF47095">
    <property type="entry name" value="HMG-box"/>
    <property type="match status" value="1"/>
</dbReference>
<accession>A0A1D3D718</accession>
<dbReference type="VEuPathDB" id="ToxoDB:LOC34622474"/>
<dbReference type="Pfam" id="PF00505">
    <property type="entry name" value="HMG_box"/>
    <property type="match status" value="1"/>
</dbReference>
<dbReference type="OrthoDB" id="1919336at2759"/>
<evidence type="ECO:0000313" key="1">
    <source>
        <dbReference type="EMBL" id="OEH79239.1"/>
    </source>
</evidence>
<protein>
    <submittedName>
        <fullName evidence="1">Hmg-like nucleosome chromatin assembly factor related protein</fullName>
    </submittedName>
</protein>
<dbReference type="PANTHER" id="PTHR46040:SF3">
    <property type="entry name" value="HIGH MOBILITY GROUP PROTEIN 2"/>
    <property type="match status" value="1"/>
</dbReference>
<dbReference type="InterPro" id="IPR051965">
    <property type="entry name" value="ChromReg_NeuronalGeneExpr"/>
</dbReference>
<proteinExistence type="predicted"/>
<dbReference type="VEuPathDB" id="ToxoDB:cyc_06276"/>
<dbReference type="PANTHER" id="PTHR46040">
    <property type="entry name" value="HIGH MOBILITY GROUP PROTEIN 2"/>
    <property type="match status" value="1"/>
</dbReference>
<reference evidence="1 2" key="1">
    <citation type="journal article" date="2016" name="BMC Genomics">
        <title>Comparative genomics reveals Cyclospora cayetanensis possesses coccidia-like metabolism and invasion components but unique surface antigens.</title>
        <authorList>
            <person name="Liu S."/>
            <person name="Wang L."/>
            <person name="Zheng H."/>
            <person name="Xu Z."/>
            <person name="Roellig D.M."/>
            <person name="Li N."/>
            <person name="Frace M.A."/>
            <person name="Tang K."/>
            <person name="Arrowood M.J."/>
            <person name="Moss D.M."/>
            <person name="Zhang L."/>
            <person name="Feng Y."/>
            <person name="Xiao L."/>
        </authorList>
    </citation>
    <scope>NUCLEOTIDE SEQUENCE [LARGE SCALE GENOMIC DNA]</scope>
    <source>
        <strain evidence="1 2">CHN_HEN01</strain>
    </source>
</reference>
<dbReference type="EMBL" id="JROU02000455">
    <property type="protein sequence ID" value="OEH79239.1"/>
    <property type="molecule type" value="Genomic_DNA"/>
</dbReference>
<dbReference type="GO" id="GO:0003677">
    <property type="term" value="F:DNA binding"/>
    <property type="evidence" value="ECO:0007669"/>
    <property type="project" value="UniProtKB-UniRule"/>
</dbReference>
<sequence length="100" mass="11190">MAPKKAAKPAKGGKKVKAKKDPDAPKRGTPAYIFFMKDKREEICKKNPNVKSATEIAALVGEEWKKLSPSQKAPYEKKAEADKLRYQREVAAYKKKKAGQ</sequence>
<dbReference type="PRINTS" id="PR00886">
    <property type="entry name" value="HIGHMOBLTY12"/>
</dbReference>
<dbReference type="GO" id="GO:0005634">
    <property type="term" value="C:nucleus"/>
    <property type="evidence" value="ECO:0007669"/>
    <property type="project" value="UniProtKB-UniRule"/>
</dbReference>
<dbReference type="InterPro" id="IPR009071">
    <property type="entry name" value="HMG_box_dom"/>
</dbReference>
<name>A0A1D3D718_9EIME</name>
<dbReference type="SMART" id="SM00398">
    <property type="entry name" value="HMG"/>
    <property type="match status" value="1"/>
</dbReference>